<feature type="domain" description="NadR/Ttd14 AAA" evidence="2">
    <location>
        <begin position="11"/>
        <end position="182"/>
    </location>
</feature>
<feature type="region of interest" description="Disordered" evidence="1">
    <location>
        <begin position="205"/>
        <end position="231"/>
    </location>
</feature>
<reference evidence="4" key="2">
    <citation type="submission" date="2015-01" db="EMBL/GenBank/DDBJ databases">
        <title>Evolutionary Origins and Diversification of the Mycorrhizal Mutualists.</title>
        <authorList>
            <consortium name="DOE Joint Genome Institute"/>
            <consortium name="Mycorrhizal Genomics Consortium"/>
            <person name="Kohler A."/>
            <person name="Kuo A."/>
            <person name="Nagy L.G."/>
            <person name="Floudas D."/>
            <person name="Copeland A."/>
            <person name="Barry K.W."/>
            <person name="Cichocki N."/>
            <person name="Veneault-Fourrey C."/>
            <person name="LaButti K."/>
            <person name="Lindquist E.A."/>
            <person name="Lipzen A."/>
            <person name="Lundell T."/>
            <person name="Morin E."/>
            <person name="Murat C."/>
            <person name="Riley R."/>
            <person name="Ohm R."/>
            <person name="Sun H."/>
            <person name="Tunlid A."/>
            <person name="Henrissat B."/>
            <person name="Grigoriev I.V."/>
            <person name="Hibbett D.S."/>
            <person name="Martin F."/>
        </authorList>
    </citation>
    <scope>NUCLEOTIDE SEQUENCE [LARGE SCALE GENOMIC DNA]</scope>
    <source>
        <strain evidence="4">Marx 270</strain>
    </source>
</reference>
<sequence length="231" mass="26269">MPDRQVSPTQVYVIGPSSTGKTTLCNAVAKSVGLSTRCYITEVARQVMRSKGYTRADVGTIEMQRAIMLAQLEKEANAFARARWGNNEGLILSDRSGIDPIVYAIMTAKDEGEARQKEDMLANIPAFQMALRRYKDAIFLLLNPVEEWLVDDGVRNLDNYERCIKVFRQVLDKFGIKYQEMGAETKRIEDRVRLLEERILLAQRPHVSQTPATRPRVSHRPVTNSGREMRP</sequence>
<protein>
    <recommendedName>
        <fullName evidence="2">NadR/Ttd14 AAA domain-containing protein</fullName>
    </recommendedName>
</protein>
<dbReference type="EMBL" id="KN831954">
    <property type="protein sequence ID" value="KIO09682.1"/>
    <property type="molecule type" value="Genomic_DNA"/>
</dbReference>
<dbReference type="Pfam" id="PF13521">
    <property type="entry name" value="AAA_28"/>
    <property type="match status" value="1"/>
</dbReference>
<evidence type="ECO:0000256" key="1">
    <source>
        <dbReference type="SAM" id="MobiDB-lite"/>
    </source>
</evidence>
<dbReference type="InterPro" id="IPR027417">
    <property type="entry name" value="P-loop_NTPase"/>
</dbReference>
<dbReference type="Proteomes" id="UP000054217">
    <property type="component" value="Unassembled WGS sequence"/>
</dbReference>
<evidence type="ECO:0000313" key="4">
    <source>
        <dbReference type="Proteomes" id="UP000054217"/>
    </source>
</evidence>
<dbReference type="HOGENOM" id="CLU_087993_0_0_1"/>
<organism evidence="3 4">
    <name type="scientific">Pisolithus tinctorius Marx 270</name>
    <dbReference type="NCBI Taxonomy" id="870435"/>
    <lineage>
        <taxon>Eukaryota</taxon>
        <taxon>Fungi</taxon>
        <taxon>Dikarya</taxon>
        <taxon>Basidiomycota</taxon>
        <taxon>Agaricomycotina</taxon>
        <taxon>Agaricomycetes</taxon>
        <taxon>Agaricomycetidae</taxon>
        <taxon>Boletales</taxon>
        <taxon>Sclerodermatineae</taxon>
        <taxon>Pisolithaceae</taxon>
        <taxon>Pisolithus</taxon>
    </lineage>
</organism>
<accession>A0A0C3KJD5</accession>
<feature type="compositionally biased region" description="Polar residues" evidence="1">
    <location>
        <begin position="221"/>
        <end position="231"/>
    </location>
</feature>
<dbReference type="InParanoid" id="A0A0C3KJD5"/>
<dbReference type="AlphaFoldDB" id="A0A0C3KJD5"/>
<dbReference type="InterPro" id="IPR038727">
    <property type="entry name" value="NadR/Ttd14_AAA_dom"/>
</dbReference>
<dbReference type="SUPFAM" id="SSF52540">
    <property type="entry name" value="P-loop containing nucleoside triphosphate hydrolases"/>
    <property type="match status" value="1"/>
</dbReference>
<dbReference type="OrthoDB" id="6118920at2759"/>
<dbReference type="Gene3D" id="3.40.50.300">
    <property type="entry name" value="P-loop containing nucleotide triphosphate hydrolases"/>
    <property type="match status" value="1"/>
</dbReference>
<proteinExistence type="predicted"/>
<evidence type="ECO:0000259" key="2">
    <source>
        <dbReference type="Pfam" id="PF13521"/>
    </source>
</evidence>
<evidence type="ECO:0000313" key="3">
    <source>
        <dbReference type="EMBL" id="KIO09682.1"/>
    </source>
</evidence>
<name>A0A0C3KJD5_PISTI</name>
<reference evidence="3 4" key="1">
    <citation type="submission" date="2014-04" db="EMBL/GenBank/DDBJ databases">
        <authorList>
            <consortium name="DOE Joint Genome Institute"/>
            <person name="Kuo A."/>
            <person name="Kohler A."/>
            <person name="Costa M.D."/>
            <person name="Nagy L.G."/>
            <person name="Floudas D."/>
            <person name="Copeland A."/>
            <person name="Barry K.W."/>
            <person name="Cichocki N."/>
            <person name="Veneault-Fourrey C."/>
            <person name="LaButti K."/>
            <person name="Lindquist E.A."/>
            <person name="Lipzen A."/>
            <person name="Lundell T."/>
            <person name="Morin E."/>
            <person name="Murat C."/>
            <person name="Sun H."/>
            <person name="Tunlid A."/>
            <person name="Henrissat B."/>
            <person name="Grigoriev I.V."/>
            <person name="Hibbett D.S."/>
            <person name="Martin F."/>
            <person name="Nordberg H.P."/>
            <person name="Cantor M.N."/>
            <person name="Hua S.X."/>
        </authorList>
    </citation>
    <scope>NUCLEOTIDE SEQUENCE [LARGE SCALE GENOMIC DNA]</scope>
    <source>
        <strain evidence="3 4">Marx 270</strain>
    </source>
</reference>
<gene>
    <name evidence="3" type="ORF">M404DRAFT_996518</name>
</gene>
<keyword evidence="4" id="KW-1185">Reference proteome</keyword>